<feature type="coiled-coil region" evidence="2">
    <location>
        <begin position="74"/>
        <end position="102"/>
    </location>
</feature>
<evidence type="ECO:0000256" key="1">
    <source>
        <dbReference type="PROSITE-ProRule" id="PRU00042"/>
    </source>
</evidence>
<feature type="domain" description="C2H2-type" evidence="4">
    <location>
        <begin position="353"/>
        <end position="382"/>
    </location>
</feature>
<feature type="domain" description="C2H2-type" evidence="4">
    <location>
        <begin position="528"/>
        <end position="556"/>
    </location>
</feature>
<feature type="compositionally biased region" description="Acidic residues" evidence="3">
    <location>
        <begin position="448"/>
        <end position="463"/>
    </location>
</feature>
<dbReference type="OrthoDB" id="6133115at2759"/>
<dbReference type="PROSITE" id="PS00028">
    <property type="entry name" value="ZINC_FINGER_C2H2_1"/>
    <property type="match status" value="1"/>
</dbReference>
<dbReference type="EMBL" id="MTQA01000018">
    <property type="protein sequence ID" value="PNP86063.1"/>
    <property type="molecule type" value="Genomic_DNA"/>
</dbReference>
<proteinExistence type="predicted"/>
<dbReference type="GO" id="GO:0008270">
    <property type="term" value="F:zinc ion binding"/>
    <property type="evidence" value="ECO:0007669"/>
    <property type="project" value="UniProtKB-KW"/>
</dbReference>
<keyword evidence="1" id="KW-0862">Zinc</keyword>
<feature type="compositionally biased region" description="Low complexity" evidence="3">
    <location>
        <begin position="472"/>
        <end position="482"/>
    </location>
</feature>
<keyword evidence="1" id="KW-0863">Zinc-finger</keyword>
<dbReference type="PROSITE" id="PS50157">
    <property type="entry name" value="ZINC_FINGER_C2H2_2"/>
    <property type="match status" value="2"/>
</dbReference>
<evidence type="ECO:0000256" key="2">
    <source>
        <dbReference type="SAM" id="Coils"/>
    </source>
</evidence>
<protein>
    <recommendedName>
        <fullName evidence="4">C2H2-type domain-containing protein</fullName>
    </recommendedName>
</protein>
<keyword evidence="1" id="KW-0479">Metal-binding</keyword>
<reference evidence="5 6" key="1">
    <citation type="submission" date="2017-06" db="EMBL/GenBank/DDBJ databases">
        <title>Genome of Fusarium nygamai isolate CS10214.</title>
        <authorList>
            <person name="Gardiner D.M."/>
            <person name="Obanor F."/>
            <person name="Kazan K."/>
        </authorList>
    </citation>
    <scope>NUCLEOTIDE SEQUENCE [LARGE SCALE GENOMIC DNA]</scope>
    <source>
        <strain evidence="5 6">CS10214</strain>
    </source>
</reference>
<dbReference type="Pfam" id="PF26082">
    <property type="entry name" value="zf-C2H2_AcuF"/>
    <property type="match status" value="1"/>
</dbReference>
<comment type="caution">
    <text evidence="5">The sequence shown here is derived from an EMBL/GenBank/DDBJ whole genome shotgun (WGS) entry which is preliminary data.</text>
</comment>
<evidence type="ECO:0000259" key="4">
    <source>
        <dbReference type="PROSITE" id="PS50157"/>
    </source>
</evidence>
<feature type="region of interest" description="Disordered" evidence="3">
    <location>
        <begin position="429"/>
        <end position="520"/>
    </location>
</feature>
<dbReference type="PANTHER" id="PTHR35391:SF7">
    <property type="entry name" value="C2H2-TYPE DOMAIN-CONTAINING PROTEIN"/>
    <property type="match status" value="1"/>
</dbReference>
<feature type="compositionally biased region" description="Basic and acidic residues" evidence="3">
    <location>
        <begin position="550"/>
        <end position="581"/>
    </location>
</feature>
<organism evidence="5 6">
    <name type="scientific">Gibberella nygamai</name>
    <name type="common">Bean root rot disease fungus</name>
    <name type="synonym">Fusarium nygamai</name>
    <dbReference type="NCBI Taxonomy" id="42673"/>
    <lineage>
        <taxon>Eukaryota</taxon>
        <taxon>Fungi</taxon>
        <taxon>Dikarya</taxon>
        <taxon>Ascomycota</taxon>
        <taxon>Pezizomycotina</taxon>
        <taxon>Sordariomycetes</taxon>
        <taxon>Hypocreomycetidae</taxon>
        <taxon>Hypocreales</taxon>
        <taxon>Nectriaceae</taxon>
        <taxon>Fusarium</taxon>
        <taxon>Fusarium fujikuroi species complex</taxon>
    </lineage>
</organism>
<feature type="region of interest" description="Disordered" evidence="3">
    <location>
        <begin position="548"/>
        <end position="590"/>
    </location>
</feature>
<dbReference type="InterPro" id="IPR013087">
    <property type="entry name" value="Znf_C2H2_type"/>
</dbReference>
<name>A0A2K0WUV4_GIBNY</name>
<evidence type="ECO:0000313" key="5">
    <source>
        <dbReference type="EMBL" id="PNP86063.1"/>
    </source>
</evidence>
<dbReference type="Proteomes" id="UP000236664">
    <property type="component" value="Unassembled WGS sequence"/>
</dbReference>
<keyword evidence="2" id="KW-0175">Coiled coil</keyword>
<gene>
    <name evidence="5" type="ORF">FNYG_01119</name>
</gene>
<dbReference type="Gene3D" id="3.30.160.60">
    <property type="entry name" value="Classic Zinc Finger"/>
    <property type="match status" value="2"/>
</dbReference>
<accession>A0A2K0WUV4</accession>
<evidence type="ECO:0000256" key="3">
    <source>
        <dbReference type="SAM" id="MobiDB-lite"/>
    </source>
</evidence>
<dbReference type="InterPro" id="IPR058925">
    <property type="entry name" value="zf-C2H2_AcuF"/>
</dbReference>
<keyword evidence="6" id="KW-1185">Reference proteome</keyword>
<dbReference type="PANTHER" id="PTHR35391">
    <property type="entry name" value="C2H2-TYPE DOMAIN-CONTAINING PROTEIN-RELATED"/>
    <property type="match status" value="1"/>
</dbReference>
<dbReference type="AlphaFoldDB" id="A0A2K0WUV4"/>
<evidence type="ECO:0000313" key="6">
    <source>
        <dbReference type="Proteomes" id="UP000236664"/>
    </source>
</evidence>
<sequence>MNTIADHVSACLQEFHSLCSFPAIWENGIPDDDTQSDISLLKLQNEMSRFKVWSGNIGAHKKGTSSLDHRLRDASNIRNQVVELLEDLRESLQDAKDILTGKTTPWDQELTPAEFSDDDSDDEWFQVNVTGTSEISQIFAAIVGDINCLLRLSVSIHNPTPHDRFKKASLTDTSDYEPFDVQHVCNKLSEAPKPVAERLGKAISRRRQYFKYRELHHDKLTSGLELDDEDQIQSTVASSLPKNLKANEPISVDKEVDDVSDAARSQTSWATSVANPDRPKIPALPAEAENGPFECPFCFMMISIASRNHWKKHVFSDLFPYICVEPDCPAPDQDFQTRHEWADHVKKHHWKTWTCSLGCNESFDSSQDMKRHLTQKHSGMAELVHLDSLLTMCERPRSESEPTGCPLCNERQSSFKQYERHVGRHQEDLALFALPKLENEEEGKRGEEEEGKESDDESQEAEQEVTGTEALSPSGSLSSYSSQDRMRVGLGDSDSKSVSQHLIDSHSLEDTPAATDPKRIETRRKRKFACLTCGYETDRKYNLQRHMMARHSEPRAPEGARTQDEMKTKDKEFPTDGKLTAEPEGNETSP</sequence>
<dbReference type="SMART" id="SM00355">
    <property type="entry name" value="ZnF_C2H2"/>
    <property type="match status" value="5"/>
</dbReference>
<dbReference type="STRING" id="42673.A0A2K0WUV4"/>